<feature type="repeat" description="WD" evidence="6">
    <location>
        <begin position="426"/>
        <end position="458"/>
    </location>
</feature>
<dbReference type="EMBL" id="BTFZ01000011">
    <property type="protein sequence ID" value="GMM37213.1"/>
    <property type="molecule type" value="Genomic_DNA"/>
</dbReference>
<dbReference type="AlphaFoldDB" id="A0AAV5QSU2"/>
<evidence type="ECO:0000256" key="3">
    <source>
        <dbReference type="ARBA" id="ARBA00022737"/>
    </source>
</evidence>
<feature type="repeat" description="WD" evidence="6">
    <location>
        <begin position="367"/>
        <end position="402"/>
    </location>
</feature>
<evidence type="ECO:0000256" key="4">
    <source>
        <dbReference type="ARBA" id="ARBA00022853"/>
    </source>
</evidence>
<evidence type="ECO:0000313" key="8">
    <source>
        <dbReference type="EMBL" id="GMM37213.1"/>
    </source>
</evidence>
<keyword evidence="4" id="KW-0156">Chromatin regulator</keyword>
<dbReference type="Pfam" id="PF00400">
    <property type="entry name" value="WD40"/>
    <property type="match status" value="3"/>
</dbReference>
<evidence type="ECO:0000256" key="2">
    <source>
        <dbReference type="ARBA" id="ARBA00022574"/>
    </source>
</evidence>
<dbReference type="RefSeq" id="XP_064854209.1">
    <property type="nucleotide sequence ID" value="XM_064998137.1"/>
</dbReference>
<keyword evidence="5" id="KW-0539">Nucleus</keyword>
<reference evidence="8 9" key="1">
    <citation type="journal article" date="2023" name="Elife">
        <title>Identification of key yeast species and microbe-microbe interactions impacting larval growth of Drosophila in the wild.</title>
        <authorList>
            <person name="Mure A."/>
            <person name="Sugiura Y."/>
            <person name="Maeda R."/>
            <person name="Honda K."/>
            <person name="Sakurai N."/>
            <person name="Takahashi Y."/>
            <person name="Watada M."/>
            <person name="Katoh T."/>
            <person name="Gotoh A."/>
            <person name="Gotoh Y."/>
            <person name="Taniguchi I."/>
            <person name="Nakamura K."/>
            <person name="Hayashi T."/>
            <person name="Katayama T."/>
            <person name="Uemura T."/>
            <person name="Hattori Y."/>
        </authorList>
    </citation>
    <scope>NUCLEOTIDE SEQUENCE [LARGE SCALE GENOMIC DNA]</scope>
    <source>
        <strain evidence="8 9">SC-9</strain>
    </source>
</reference>
<evidence type="ECO:0000256" key="1">
    <source>
        <dbReference type="ARBA" id="ARBA00004123"/>
    </source>
</evidence>
<dbReference type="SUPFAM" id="SSF50978">
    <property type="entry name" value="WD40 repeat-like"/>
    <property type="match status" value="1"/>
</dbReference>
<dbReference type="PANTHER" id="PTHR22850">
    <property type="entry name" value="WD40 REPEAT FAMILY"/>
    <property type="match status" value="1"/>
</dbReference>
<dbReference type="SMART" id="SM00320">
    <property type="entry name" value="WD40"/>
    <property type="match status" value="6"/>
</dbReference>
<evidence type="ECO:0000256" key="6">
    <source>
        <dbReference type="PROSITE-ProRule" id="PRU00221"/>
    </source>
</evidence>
<keyword evidence="9" id="KW-1185">Reference proteome</keyword>
<evidence type="ECO:0000256" key="5">
    <source>
        <dbReference type="ARBA" id="ARBA00023242"/>
    </source>
</evidence>
<evidence type="ECO:0000313" key="9">
    <source>
        <dbReference type="Proteomes" id="UP001360560"/>
    </source>
</evidence>
<protein>
    <submittedName>
        <fullName evidence="8">Msi1 protein</fullName>
    </submittedName>
</protein>
<comment type="caution">
    <text evidence="8">The sequence shown here is derived from an EMBL/GenBank/DDBJ whole genome shotgun (WGS) entry which is preliminary data.</text>
</comment>
<dbReference type="InterPro" id="IPR019775">
    <property type="entry name" value="WD40_repeat_CS"/>
</dbReference>
<dbReference type="GO" id="GO:0005634">
    <property type="term" value="C:nucleus"/>
    <property type="evidence" value="ECO:0007669"/>
    <property type="project" value="UniProtKB-SubCell"/>
</dbReference>
<keyword evidence="3" id="KW-0677">Repeat</keyword>
<dbReference type="InterPro" id="IPR036322">
    <property type="entry name" value="WD40_repeat_dom_sf"/>
</dbReference>
<proteinExistence type="predicted"/>
<comment type="subcellular location">
    <subcellularLocation>
        <location evidence="1">Nucleus</location>
    </subcellularLocation>
</comment>
<dbReference type="InterPro" id="IPR022052">
    <property type="entry name" value="Histone-bd_RBBP4-like_N"/>
</dbReference>
<feature type="repeat" description="WD" evidence="6">
    <location>
        <begin position="322"/>
        <end position="358"/>
    </location>
</feature>
<evidence type="ECO:0000259" key="7">
    <source>
        <dbReference type="Pfam" id="PF12265"/>
    </source>
</evidence>
<feature type="domain" description="Histone-binding protein RBBP4-like N-terminal" evidence="7">
    <location>
        <begin position="66"/>
        <end position="133"/>
    </location>
</feature>
<keyword evidence="2 6" id="KW-0853">WD repeat</keyword>
<dbReference type="GO" id="GO:0006325">
    <property type="term" value="P:chromatin organization"/>
    <property type="evidence" value="ECO:0007669"/>
    <property type="project" value="UniProtKB-KW"/>
</dbReference>
<dbReference type="PROSITE" id="PS50082">
    <property type="entry name" value="WD_REPEATS_2"/>
    <property type="match status" value="3"/>
</dbReference>
<dbReference type="GeneID" id="90075188"/>
<sequence length="471" mass="52652">MEVEIISDRDIETVDDTGGAISIDSPSMIQEDQDNDYDVSASVTMNTTINEAEEPSSSVITEATKEKYYIWKKNAPYLYDYLQTSALTWPSLTVQWFPDVETNPVQNTRTYRLLSGTFTSGNAEESLKLSSLTTKKLENLASLDKYDPDTKEFMATDADRSMFQKLNNTLDIHHQGEINKARYMPQKPDLIATINNTGNVYVFDRTKHSSVKTLDQNPFKPQIRLKYHQCEGFGISWNVQKEGHLLSAALDGHVALWDLLSFDSKTKELSPQNTFSQLHEGGANDVKWLPKHDSIFGSVGEDKGLKISDIRKPHNSVVSENYGGHDAGINSLSFNHDSLFCVATGDSSGNILVWDLRNLNRPEYTIKHAHNGSITVVDWNPNQTKILASGGQDDNSVKLWDLGQIGNNKGVDLAKDNNPDELLFVHGGHMLGVNDLSWNPNDDWLVSSVANDNSLHIWMPSSTITRKSTEK</sequence>
<dbReference type="Proteomes" id="UP001360560">
    <property type="component" value="Unassembled WGS sequence"/>
</dbReference>
<dbReference type="Pfam" id="PF12265">
    <property type="entry name" value="CAF1C_H4-bd"/>
    <property type="match status" value="1"/>
</dbReference>
<dbReference type="Gene3D" id="2.130.10.10">
    <property type="entry name" value="YVTN repeat-like/Quinoprotein amine dehydrogenase"/>
    <property type="match status" value="1"/>
</dbReference>
<gene>
    <name evidence="8" type="ORF">DASC09_045380</name>
</gene>
<dbReference type="InterPro" id="IPR050459">
    <property type="entry name" value="WD_repeat_RBAP46/RBAP48/MSI1"/>
</dbReference>
<dbReference type="PROSITE" id="PS00678">
    <property type="entry name" value="WD_REPEATS_1"/>
    <property type="match status" value="2"/>
</dbReference>
<dbReference type="PROSITE" id="PS50294">
    <property type="entry name" value="WD_REPEATS_REGION"/>
    <property type="match status" value="1"/>
</dbReference>
<organism evidence="8 9">
    <name type="scientific">Saccharomycopsis crataegensis</name>
    <dbReference type="NCBI Taxonomy" id="43959"/>
    <lineage>
        <taxon>Eukaryota</taxon>
        <taxon>Fungi</taxon>
        <taxon>Dikarya</taxon>
        <taxon>Ascomycota</taxon>
        <taxon>Saccharomycotina</taxon>
        <taxon>Saccharomycetes</taxon>
        <taxon>Saccharomycopsidaceae</taxon>
        <taxon>Saccharomycopsis</taxon>
    </lineage>
</organism>
<dbReference type="InterPro" id="IPR001680">
    <property type="entry name" value="WD40_rpt"/>
</dbReference>
<dbReference type="InterPro" id="IPR015943">
    <property type="entry name" value="WD40/YVTN_repeat-like_dom_sf"/>
</dbReference>
<name>A0AAV5QSU2_9ASCO</name>
<accession>A0AAV5QSU2</accession>